<keyword evidence="3" id="KW-1185">Reference proteome</keyword>
<feature type="compositionally biased region" description="Basic and acidic residues" evidence="1">
    <location>
        <begin position="123"/>
        <end position="132"/>
    </location>
</feature>
<feature type="region of interest" description="Disordered" evidence="1">
    <location>
        <begin position="123"/>
        <end position="159"/>
    </location>
</feature>
<gene>
    <name evidence="2" type="ORF">BC938DRAFT_476036</name>
</gene>
<evidence type="ECO:0000313" key="2">
    <source>
        <dbReference type="EMBL" id="RUS32200.1"/>
    </source>
</evidence>
<feature type="non-terminal residue" evidence="2">
    <location>
        <position position="1"/>
    </location>
</feature>
<evidence type="ECO:0000256" key="1">
    <source>
        <dbReference type="SAM" id="MobiDB-lite"/>
    </source>
</evidence>
<dbReference type="AlphaFoldDB" id="A0A433QQZ8"/>
<dbReference type="Proteomes" id="UP000274822">
    <property type="component" value="Unassembled WGS sequence"/>
</dbReference>
<comment type="caution">
    <text evidence="2">The sequence shown here is derived from an EMBL/GenBank/DDBJ whole genome shotgun (WGS) entry which is preliminary data.</text>
</comment>
<name>A0A433QQZ8_9FUNG</name>
<proteinExistence type="predicted"/>
<reference evidence="2 3" key="1">
    <citation type="journal article" date="2018" name="New Phytol.">
        <title>Phylogenomics of Endogonaceae and evolution of mycorrhizas within Mucoromycota.</title>
        <authorList>
            <person name="Chang Y."/>
            <person name="Desiro A."/>
            <person name="Na H."/>
            <person name="Sandor L."/>
            <person name="Lipzen A."/>
            <person name="Clum A."/>
            <person name="Barry K."/>
            <person name="Grigoriev I.V."/>
            <person name="Martin F.M."/>
            <person name="Stajich J.E."/>
            <person name="Smith M.E."/>
            <person name="Bonito G."/>
            <person name="Spatafora J.W."/>
        </authorList>
    </citation>
    <scope>NUCLEOTIDE SEQUENCE [LARGE SCALE GENOMIC DNA]</scope>
    <source>
        <strain evidence="2 3">AD002</strain>
    </source>
</reference>
<evidence type="ECO:0000313" key="3">
    <source>
        <dbReference type="Proteomes" id="UP000274822"/>
    </source>
</evidence>
<organism evidence="2 3">
    <name type="scientific">Jimgerdemannia flammicorona</name>
    <dbReference type="NCBI Taxonomy" id="994334"/>
    <lineage>
        <taxon>Eukaryota</taxon>
        <taxon>Fungi</taxon>
        <taxon>Fungi incertae sedis</taxon>
        <taxon>Mucoromycota</taxon>
        <taxon>Mucoromycotina</taxon>
        <taxon>Endogonomycetes</taxon>
        <taxon>Endogonales</taxon>
        <taxon>Endogonaceae</taxon>
        <taxon>Jimgerdemannia</taxon>
    </lineage>
</organism>
<protein>
    <submittedName>
        <fullName evidence="2">Uncharacterized protein</fullName>
    </submittedName>
</protein>
<accession>A0A433QQZ8</accession>
<sequence length="170" mass="19410">PLLHYSPLPLLHYSPLPLLHYSPLPLLHYSPLPLLHYSPSSLLHYSPSPLSHYFLSPSPAHHNDRHSFLRPLRRLRHHWPSCWTVSRHLEPVHTLYHRPQPGPSDDPSSHYLPLPVAHARFLDAGRGRRYDTEQSPGTTGEGEEGREGREEEGEVAEGLKSPCIMIWSPC</sequence>
<dbReference type="EMBL" id="RBNJ01002243">
    <property type="protein sequence ID" value="RUS32200.1"/>
    <property type="molecule type" value="Genomic_DNA"/>
</dbReference>